<accession>A0A9W7GEL7</accession>
<dbReference type="GO" id="GO:0003755">
    <property type="term" value="F:peptidyl-prolyl cis-trans isomerase activity"/>
    <property type="evidence" value="ECO:0007669"/>
    <property type="project" value="UniProtKB-KW"/>
</dbReference>
<evidence type="ECO:0000313" key="8">
    <source>
        <dbReference type="EMBL" id="GMI42321.1"/>
    </source>
</evidence>
<keyword evidence="3 5" id="KW-0697">Rotamase</keyword>
<dbReference type="PANTHER" id="PTHR43811:SF19">
    <property type="entry name" value="39 KDA FK506-BINDING NUCLEAR PROTEIN"/>
    <property type="match status" value="1"/>
</dbReference>
<name>A0A9W7GEL7_9STRA</name>
<dbReference type="Pfam" id="PF00254">
    <property type="entry name" value="FKBP_C"/>
    <property type="match status" value="1"/>
</dbReference>
<comment type="catalytic activity">
    <reaction evidence="1 5">
        <text>[protein]-peptidylproline (omega=180) = [protein]-peptidylproline (omega=0)</text>
        <dbReference type="Rhea" id="RHEA:16237"/>
        <dbReference type="Rhea" id="RHEA-COMP:10747"/>
        <dbReference type="Rhea" id="RHEA-COMP:10748"/>
        <dbReference type="ChEBI" id="CHEBI:83833"/>
        <dbReference type="ChEBI" id="CHEBI:83834"/>
        <dbReference type="EC" id="5.2.1.8"/>
    </reaction>
</comment>
<dbReference type="OrthoDB" id="1902587at2759"/>
<organism evidence="8 9">
    <name type="scientific">Triparma columacea</name>
    <dbReference type="NCBI Taxonomy" id="722753"/>
    <lineage>
        <taxon>Eukaryota</taxon>
        <taxon>Sar</taxon>
        <taxon>Stramenopiles</taxon>
        <taxon>Ochrophyta</taxon>
        <taxon>Bolidophyceae</taxon>
        <taxon>Parmales</taxon>
        <taxon>Triparmaceae</taxon>
        <taxon>Triparma</taxon>
    </lineage>
</organism>
<sequence length="195" mass="21633">MELVVDGSVQEKDNNDSEDEEDAKRLAEEERKAVKRLKKEEAKRKQLELSETLKRQREEEGGGSAKKVKKDKKVKKEVMKERALQGGVKVKDFIIGSGSQASAGRSVSILYEGSLKKDGKVFDKNLNKKRPFKFRMGLEQVIKGMEVGLTGMRVGGERIVEIPPEMGYGKKKIGGIPPGSTLVFSIQLVDVEGRG</sequence>
<keyword evidence="4 5" id="KW-0413">Isomerase</keyword>
<protein>
    <recommendedName>
        <fullName evidence="2 5">peptidylprolyl isomerase</fullName>
        <ecNumber evidence="2 5">5.2.1.8</ecNumber>
    </recommendedName>
</protein>
<reference evidence="9" key="1">
    <citation type="journal article" date="2023" name="Commun. Biol.">
        <title>Genome analysis of Parmales, the sister group of diatoms, reveals the evolutionary specialization of diatoms from phago-mixotrophs to photoautotrophs.</title>
        <authorList>
            <person name="Ban H."/>
            <person name="Sato S."/>
            <person name="Yoshikawa S."/>
            <person name="Yamada K."/>
            <person name="Nakamura Y."/>
            <person name="Ichinomiya M."/>
            <person name="Sato N."/>
            <person name="Blanc-Mathieu R."/>
            <person name="Endo H."/>
            <person name="Kuwata A."/>
            <person name="Ogata H."/>
        </authorList>
    </citation>
    <scope>NUCLEOTIDE SEQUENCE [LARGE SCALE GENOMIC DNA]</scope>
</reference>
<dbReference type="PANTHER" id="PTHR43811">
    <property type="entry name" value="FKBP-TYPE PEPTIDYL-PROLYL CIS-TRANS ISOMERASE FKPA"/>
    <property type="match status" value="1"/>
</dbReference>
<dbReference type="EC" id="5.2.1.8" evidence="2 5"/>
<evidence type="ECO:0000256" key="6">
    <source>
        <dbReference type="SAM" id="MobiDB-lite"/>
    </source>
</evidence>
<evidence type="ECO:0000256" key="2">
    <source>
        <dbReference type="ARBA" id="ARBA00013194"/>
    </source>
</evidence>
<dbReference type="Gene3D" id="3.10.50.40">
    <property type="match status" value="1"/>
</dbReference>
<feature type="region of interest" description="Disordered" evidence="6">
    <location>
        <begin position="1"/>
        <end position="74"/>
    </location>
</feature>
<evidence type="ECO:0000256" key="1">
    <source>
        <dbReference type="ARBA" id="ARBA00000971"/>
    </source>
</evidence>
<evidence type="ECO:0000313" key="9">
    <source>
        <dbReference type="Proteomes" id="UP001165065"/>
    </source>
</evidence>
<dbReference type="InterPro" id="IPR046357">
    <property type="entry name" value="PPIase_dom_sf"/>
</dbReference>
<feature type="domain" description="PPIase FKBP-type" evidence="7">
    <location>
        <begin position="104"/>
        <end position="192"/>
    </location>
</feature>
<gene>
    <name evidence="8" type="ORF">TrCOL_g8846</name>
</gene>
<evidence type="ECO:0000259" key="7">
    <source>
        <dbReference type="PROSITE" id="PS50059"/>
    </source>
</evidence>
<proteinExistence type="predicted"/>
<comment type="caution">
    <text evidence="8">The sequence shown here is derived from an EMBL/GenBank/DDBJ whole genome shotgun (WGS) entry which is preliminary data.</text>
</comment>
<dbReference type="FunFam" id="3.10.50.40:FF:000006">
    <property type="entry name" value="Peptidyl-prolyl cis-trans isomerase"/>
    <property type="match status" value="1"/>
</dbReference>
<evidence type="ECO:0000256" key="5">
    <source>
        <dbReference type="PROSITE-ProRule" id="PRU00277"/>
    </source>
</evidence>
<dbReference type="SUPFAM" id="SSF54534">
    <property type="entry name" value="FKBP-like"/>
    <property type="match status" value="1"/>
</dbReference>
<dbReference type="EMBL" id="BRYA01000170">
    <property type="protein sequence ID" value="GMI42321.1"/>
    <property type="molecule type" value="Genomic_DNA"/>
</dbReference>
<keyword evidence="9" id="KW-1185">Reference proteome</keyword>
<evidence type="ECO:0000256" key="4">
    <source>
        <dbReference type="ARBA" id="ARBA00023235"/>
    </source>
</evidence>
<dbReference type="InterPro" id="IPR001179">
    <property type="entry name" value="PPIase_FKBP_dom"/>
</dbReference>
<feature type="compositionally biased region" description="Basic and acidic residues" evidence="6">
    <location>
        <begin position="22"/>
        <end position="60"/>
    </location>
</feature>
<dbReference type="Proteomes" id="UP001165065">
    <property type="component" value="Unassembled WGS sequence"/>
</dbReference>
<evidence type="ECO:0000256" key="3">
    <source>
        <dbReference type="ARBA" id="ARBA00023110"/>
    </source>
</evidence>
<dbReference type="PROSITE" id="PS50059">
    <property type="entry name" value="FKBP_PPIASE"/>
    <property type="match status" value="1"/>
</dbReference>
<dbReference type="AlphaFoldDB" id="A0A9W7GEL7"/>